<evidence type="ECO:0000256" key="7">
    <source>
        <dbReference type="ARBA" id="ARBA00022771"/>
    </source>
</evidence>
<dbReference type="GO" id="GO:0005737">
    <property type="term" value="C:cytoplasm"/>
    <property type="evidence" value="ECO:0007669"/>
    <property type="project" value="TreeGrafter"/>
</dbReference>
<feature type="domain" description="Toprim" evidence="15">
    <location>
        <begin position="257"/>
        <end position="338"/>
    </location>
</feature>
<protein>
    <recommendedName>
        <fullName evidence="12 13">DNA primase</fullName>
        <ecNumber evidence="12">2.7.7.101</ecNumber>
    </recommendedName>
</protein>
<comment type="subunit">
    <text evidence="12">Monomer. Interacts with DnaB.</text>
</comment>
<evidence type="ECO:0000259" key="15">
    <source>
        <dbReference type="PROSITE" id="PS50880"/>
    </source>
</evidence>
<comment type="catalytic activity">
    <reaction evidence="12">
        <text>ssDNA + n NTP = ssDNA/pppN(pN)n-1 hybrid + (n-1) diphosphate.</text>
        <dbReference type="EC" id="2.7.7.101"/>
    </reaction>
</comment>
<dbReference type="Gene3D" id="3.90.580.10">
    <property type="entry name" value="Zinc finger, CHC2-type domain"/>
    <property type="match status" value="1"/>
</dbReference>
<dbReference type="STRING" id="1592317.DPF_2305"/>
<keyword evidence="5 12" id="KW-0235">DNA replication</keyword>
<dbReference type="PANTHER" id="PTHR30313">
    <property type="entry name" value="DNA PRIMASE"/>
    <property type="match status" value="1"/>
</dbReference>
<dbReference type="InterPro" id="IPR034151">
    <property type="entry name" value="TOPRIM_DnaG_bac"/>
</dbReference>
<dbReference type="InterPro" id="IPR036977">
    <property type="entry name" value="DNA_primase_Znf_CHC2"/>
</dbReference>
<accession>A0A194AKJ8</accession>
<keyword evidence="4 12" id="KW-0548">Nucleotidyltransferase</keyword>
<dbReference type="Pfam" id="PF01807">
    <property type="entry name" value="Zn_ribbon_DnaG"/>
    <property type="match status" value="1"/>
</dbReference>
<organism evidence="16 17">
    <name type="scientific">Desulfoplanes formicivorans</name>
    <dbReference type="NCBI Taxonomy" id="1592317"/>
    <lineage>
        <taxon>Bacteria</taxon>
        <taxon>Pseudomonadati</taxon>
        <taxon>Thermodesulfobacteriota</taxon>
        <taxon>Desulfovibrionia</taxon>
        <taxon>Desulfovibrionales</taxon>
        <taxon>Desulfoplanaceae</taxon>
        <taxon>Desulfoplanes</taxon>
    </lineage>
</organism>
<comment type="caution">
    <text evidence="16">The sequence shown here is derived from an EMBL/GenBank/DDBJ whole genome shotgun (WGS) entry which is preliminary data.</text>
</comment>
<dbReference type="HAMAP" id="MF_00974">
    <property type="entry name" value="DNA_primase_DnaG"/>
    <property type="match status" value="1"/>
</dbReference>
<keyword evidence="3 12" id="KW-0808">Transferase</keyword>
<evidence type="ECO:0000256" key="3">
    <source>
        <dbReference type="ARBA" id="ARBA00022679"/>
    </source>
</evidence>
<dbReference type="EMBL" id="BDFE01000020">
    <property type="protein sequence ID" value="GAU09576.1"/>
    <property type="molecule type" value="Genomic_DNA"/>
</dbReference>
<dbReference type="GO" id="GO:0000428">
    <property type="term" value="C:DNA-directed RNA polymerase complex"/>
    <property type="evidence" value="ECO:0007669"/>
    <property type="project" value="UniProtKB-KW"/>
</dbReference>
<name>A0A194AKJ8_9BACT</name>
<dbReference type="InterPro" id="IPR006295">
    <property type="entry name" value="DNA_primase_DnaG"/>
</dbReference>
<evidence type="ECO:0000256" key="11">
    <source>
        <dbReference type="ARBA" id="ARBA00023163"/>
    </source>
</evidence>
<dbReference type="PROSITE" id="PS50880">
    <property type="entry name" value="TOPRIM"/>
    <property type="match status" value="1"/>
</dbReference>
<dbReference type="InterPro" id="IPR006171">
    <property type="entry name" value="TOPRIM_dom"/>
</dbReference>
<evidence type="ECO:0000313" key="17">
    <source>
        <dbReference type="Proteomes" id="UP000095200"/>
    </source>
</evidence>
<dbReference type="InterPro" id="IPR013264">
    <property type="entry name" value="DNAG_N"/>
</dbReference>
<dbReference type="InterPro" id="IPR030846">
    <property type="entry name" value="DnaG_bac"/>
</dbReference>
<evidence type="ECO:0000256" key="6">
    <source>
        <dbReference type="ARBA" id="ARBA00022723"/>
    </source>
</evidence>
<dbReference type="GO" id="GO:0003899">
    <property type="term" value="F:DNA-directed RNA polymerase activity"/>
    <property type="evidence" value="ECO:0007669"/>
    <property type="project" value="UniProtKB-UniRule"/>
</dbReference>
<dbReference type="GO" id="GO:0006269">
    <property type="term" value="P:DNA replication, synthesis of primer"/>
    <property type="evidence" value="ECO:0007669"/>
    <property type="project" value="UniProtKB-UniRule"/>
</dbReference>
<evidence type="ECO:0000256" key="9">
    <source>
        <dbReference type="ARBA" id="ARBA00022842"/>
    </source>
</evidence>
<comment type="cofactor">
    <cofactor evidence="12 13 14">
        <name>Zn(2+)</name>
        <dbReference type="ChEBI" id="CHEBI:29105"/>
    </cofactor>
    <text evidence="12 13 14">Binds 1 zinc ion per monomer.</text>
</comment>
<evidence type="ECO:0000313" key="16">
    <source>
        <dbReference type="EMBL" id="GAU09576.1"/>
    </source>
</evidence>
<evidence type="ECO:0000256" key="1">
    <source>
        <dbReference type="ARBA" id="ARBA00022478"/>
    </source>
</evidence>
<dbReference type="Gene3D" id="3.90.980.10">
    <property type="entry name" value="DNA primase, catalytic core, N-terminal domain"/>
    <property type="match status" value="1"/>
</dbReference>
<evidence type="ECO:0000256" key="4">
    <source>
        <dbReference type="ARBA" id="ARBA00022695"/>
    </source>
</evidence>
<keyword evidence="17" id="KW-1185">Reference proteome</keyword>
<evidence type="ECO:0000256" key="12">
    <source>
        <dbReference type="HAMAP-Rule" id="MF_00974"/>
    </source>
</evidence>
<proteinExistence type="inferred from homology"/>
<keyword evidence="9" id="KW-0460">Magnesium</keyword>
<reference evidence="17" key="1">
    <citation type="submission" date="2016-06" db="EMBL/GenBank/DDBJ databases">
        <title>Draft genome sequence of Desulfoplanes formicivorans strain Pf12B.</title>
        <authorList>
            <person name="Watanabe M."/>
            <person name="Kojima H."/>
            <person name="Fukui M."/>
        </authorList>
    </citation>
    <scope>NUCLEOTIDE SEQUENCE [LARGE SCALE GENOMIC DNA]</scope>
    <source>
        <strain evidence="17">Pf12B</strain>
    </source>
</reference>
<dbReference type="SUPFAM" id="SSF57783">
    <property type="entry name" value="Zinc beta-ribbon"/>
    <property type="match status" value="1"/>
</dbReference>
<comment type="function">
    <text evidence="12 13">RNA polymerase that catalyzes the synthesis of short RNA molecules used as primers for DNA polymerase during DNA replication.</text>
</comment>
<dbReference type="FunFam" id="3.90.580.10:FF:000001">
    <property type="entry name" value="DNA primase"/>
    <property type="match status" value="1"/>
</dbReference>
<dbReference type="Proteomes" id="UP000095200">
    <property type="component" value="Unassembled WGS sequence"/>
</dbReference>
<dbReference type="OrthoDB" id="9803773at2"/>
<evidence type="ECO:0000256" key="10">
    <source>
        <dbReference type="ARBA" id="ARBA00023125"/>
    </source>
</evidence>
<feature type="zinc finger region" description="CHC2-type" evidence="12 14">
    <location>
        <begin position="39"/>
        <end position="63"/>
    </location>
</feature>
<dbReference type="Gene3D" id="3.40.1360.10">
    <property type="match status" value="1"/>
</dbReference>
<dbReference type="PANTHER" id="PTHR30313:SF2">
    <property type="entry name" value="DNA PRIMASE"/>
    <property type="match status" value="1"/>
</dbReference>
<keyword evidence="6 12" id="KW-0479">Metal-binding</keyword>
<sequence>MAKFDSNTVEAIKARIDILDLIGRYVELKPVGENWVAPCPFHQETKPSFSVSPARGFYYCFGCQAAGDVIEFYRAINGLSFPEAVEQLAREAGVELRPETPGGYKRREVKAECFELHARAQRFFQNALAARGAEKARAYLDRRHISHDMRERFGLGWGPDSWNSLKDHLQQLGYPQEAGVTAGLLSHNKAGRVYDRFRGRIMFPIHNLAGQVIAFGGRGIEEDQEPKYLNSSETPIYTKGDHLYGLFQARRSISSEKSVLLTEGYVDVITLHQHGFSHACGVLGTALTPRQVHRLAGLAKEIILLFDGDRAGRKAALRSALMVLSEGVSCRVVMFPEGEDADSLLRKKGRDVFADLLANARDGLAFCLAVVRENESPKEIMRWAVSFIQGLKEVSWQAFYIPKIAEGLGVSEKELREAIGQPGTTQSPKAIQLHLCGPAQRDRELLSFAIRFPQYLERLEEYHFASSLCTQRGREFWEKLLQYGHDHLLSHLDEGERTFFVKCQMQQKASPEAELEEWQGLKEFMARNVSKTRRKHLKMALARAQQDGDIGEVKRILAQLQDIIVH</sequence>
<evidence type="ECO:0000256" key="14">
    <source>
        <dbReference type="PIRSR" id="PIRSR002811-1"/>
    </source>
</evidence>
<gene>
    <name evidence="12" type="primary">dnaG</name>
    <name evidence="16" type="ORF">DPF_2305</name>
</gene>
<dbReference type="GO" id="GO:1990077">
    <property type="term" value="C:primosome complex"/>
    <property type="evidence" value="ECO:0007669"/>
    <property type="project" value="UniProtKB-KW"/>
</dbReference>
<dbReference type="SMART" id="SM00400">
    <property type="entry name" value="ZnF_CHCC"/>
    <property type="match status" value="1"/>
</dbReference>
<dbReference type="Pfam" id="PF08275">
    <property type="entry name" value="DNAG_N"/>
    <property type="match status" value="1"/>
</dbReference>
<dbReference type="SUPFAM" id="SSF56731">
    <property type="entry name" value="DNA primase core"/>
    <property type="match status" value="1"/>
</dbReference>
<dbReference type="InterPro" id="IPR037068">
    <property type="entry name" value="DNA_primase_core_N_sf"/>
</dbReference>
<comment type="similarity">
    <text evidence="12 13">Belongs to the DnaG primase family.</text>
</comment>
<dbReference type="SMART" id="SM00493">
    <property type="entry name" value="TOPRIM"/>
    <property type="match status" value="1"/>
</dbReference>
<evidence type="ECO:0000256" key="2">
    <source>
        <dbReference type="ARBA" id="ARBA00022515"/>
    </source>
</evidence>
<dbReference type="InterPro" id="IPR050219">
    <property type="entry name" value="DnaG_primase"/>
</dbReference>
<dbReference type="GO" id="GO:0003677">
    <property type="term" value="F:DNA binding"/>
    <property type="evidence" value="ECO:0007669"/>
    <property type="project" value="UniProtKB-KW"/>
</dbReference>
<keyword evidence="10 12" id="KW-0238">DNA-binding</keyword>
<comment type="domain">
    <text evidence="12">Contains an N-terminal zinc-binding domain, a central core domain that contains the primase activity, and a C-terminal DnaB-binding domain.</text>
</comment>
<dbReference type="EC" id="2.7.7.101" evidence="12"/>
<dbReference type="NCBIfam" id="TIGR01391">
    <property type="entry name" value="dnaG"/>
    <property type="match status" value="1"/>
</dbReference>
<keyword evidence="1 12" id="KW-0240">DNA-directed RNA polymerase</keyword>
<evidence type="ECO:0000256" key="8">
    <source>
        <dbReference type="ARBA" id="ARBA00022833"/>
    </source>
</evidence>
<dbReference type="Pfam" id="PF13155">
    <property type="entry name" value="Toprim_2"/>
    <property type="match status" value="1"/>
</dbReference>
<keyword evidence="7 12" id="KW-0863">Zinc-finger</keyword>
<keyword evidence="11 12" id="KW-0804">Transcription</keyword>
<dbReference type="PIRSF" id="PIRSF002811">
    <property type="entry name" value="DnaG"/>
    <property type="match status" value="1"/>
</dbReference>
<evidence type="ECO:0000256" key="5">
    <source>
        <dbReference type="ARBA" id="ARBA00022705"/>
    </source>
</evidence>
<dbReference type="FunFam" id="3.90.980.10:FF:000001">
    <property type="entry name" value="DNA primase"/>
    <property type="match status" value="1"/>
</dbReference>
<dbReference type="AlphaFoldDB" id="A0A194AKJ8"/>
<evidence type="ECO:0000256" key="13">
    <source>
        <dbReference type="PIRNR" id="PIRNR002811"/>
    </source>
</evidence>
<dbReference type="CDD" id="cd03364">
    <property type="entry name" value="TOPRIM_DnaG_primases"/>
    <property type="match status" value="1"/>
</dbReference>
<dbReference type="RefSeq" id="WP_069859843.1">
    <property type="nucleotide sequence ID" value="NZ_BDFE01000020.1"/>
</dbReference>
<dbReference type="InterPro" id="IPR002694">
    <property type="entry name" value="Znf_CHC2"/>
</dbReference>
<keyword evidence="8 12" id="KW-0862">Zinc</keyword>
<dbReference type="GO" id="GO:0008270">
    <property type="term" value="F:zinc ion binding"/>
    <property type="evidence" value="ECO:0007669"/>
    <property type="project" value="UniProtKB-UniRule"/>
</dbReference>
<keyword evidence="2 12" id="KW-0639">Primosome</keyword>